<dbReference type="AlphaFoldDB" id="A0AAJ8BQE7"/>
<dbReference type="RefSeq" id="XP_059601960.1">
    <property type="nucleotide sequence ID" value="XM_059743649.1"/>
</dbReference>
<organism evidence="3">
    <name type="scientific">Aspergillus niger</name>
    <dbReference type="NCBI Taxonomy" id="5061"/>
    <lineage>
        <taxon>Eukaryota</taxon>
        <taxon>Fungi</taxon>
        <taxon>Dikarya</taxon>
        <taxon>Ascomycota</taxon>
        <taxon>Pezizomycotina</taxon>
        <taxon>Eurotiomycetes</taxon>
        <taxon>Eurotiomycetidae</taxon>
        <taxon>Eurotiales</taxon>
        <taxon>Aspergillaceae</taxon>
        <taxon>Aspergillus</taxon>
        <taxon>Aspergillus subgen. Circumdati</taxon>
    </lineage>
</organism>
<evidence type="ECO:0000313" key="3">
    <source>
        <dbReference type="RefSeq" id="XP_059601960.1"/>
    </source>
</evidence>
<dbReference type="KEGG" id="ang:An12g09220"/>
<keyword evidence="2" id="KW-0472">Membrane</keyword>
<keyword evidence="2" id="KW-0812">Transmembrane</keyword>
<keyword evidence="2" id="KW-1133">Transmembrane helix</keyword>
<feature type="compositionally biased region" description="Basic and acidic residues" evidence="1">
    <location>
        <begin position="39"/>
        <end position="48"/>
    </location>
</feature>
<feature type="compositionally biased region" description="Low complexity" evidence="1">
    <location>
        <begin position="16"/>
        <end position="32"/>
    </location>
</feature>
<evidence type="ECO:0000256" key="2">
    <source>
        <dbReference type="SAM" id="Phobius"/>
    </source>
</evidence>
<accession>A0AAJ8BQE7</accession>
<proteinExistence type="predicted"/>
<dbReference type="VEuPathDB" id="FungiDB:An12g09220"/>
<protein>
    <submittedName>
        <fullName evidence="3">Uncharacterized protein</fullName>
    </submittedName>
</protein>
<reference evidence="3" key="2">
    <citation type="submission" date="2025-08" db="UniProtKB">
        <authorList>
            <consortium name="RefSeq"/>
        </authorList>
    </citation>
    <scope>IDENTIFICATION</scope>
</reference>
<reference evidence="3" key="1">
    <citation type="submission" date="2025-02" db="EMBL/GenBank/DDBJ databases">
        <authorList>
            <consortium name="NCBI Genome Project"/>
        </authorList>
    </citation>
    <scope>NUCLEOTIDE SEQUENCE</scope>
</reference>
<gene>
    <name evidence="3" type="ORF">An12g09220</name>
</gene>
<feature type="transmembrane region" description="Helical" evidence="2">
    <location>
        <begin position="182"/>
        <end position="201"/>
    </location>
</feature>
<name>A0AAJ8BQE7_ASPNG</name>
<feature type="region of interest" description="Disordered" evidence="1">
    <location>
        <begin position="16"/>
        <end position="50"/>
    </location>
</feature>
<sequence length="212" mass="23218">MRSYWKLGGSSEEWDSVIGISSSSDRGSIPRSEPGSQERTGDLGRGMEEADQGPFAFDGEWVFLRKCIGMRAGTQCPDGSYLSLVISFPSLDTILGHLPPSHPQGRRMFHWWISPSSYTQVILPLRDRHGFPPPPSSRPDPISLSCVLHRPASVMHSSTQGATIACLPLFGSPVLCFFDSSSFFFVRLVFLISFGLVLIAAGPRRLAMACTP</sequence>
<dbReference type="GeneID" id="84592721"/>
<evidence type="ECO:0000256" key="1">
    <source>
        <dbReference type="SAM" id="MobiDB-lite"/>
    </source>
</evidence>